<dbReference type="InterPro" id="IPR055123">
    <property type="entry name" value="SpnB-like_Rossmann"/>
</dbReference>
<organism evidence="3 4">
    <name type="scientific">Mycobacterium ulcerans str. Harvey</name>
    <dbReference type="NCBI Taxonomy" id="1299332"/>
    <lineage>
        <taxon>Bacteria</taxon>
        <taxon>Bacillati</taxon>
        <taxon>Actinomycetota</taxon>
        <taxon>Actinomycetes</taxon>
        <taxon>Mycobacteriales</taxon>
        <taxon>Mycobacteriaceae</taxon>
        <taxon>Mycobacterium</taxon>
        <taxon>Mycobacterium ulcerans group</taxon>
    </lineage>
</organism>
<evidence type="ECO:0000256" key="1">
    <source>
        <dbReference type="SAM" id="MobiDB-lite"/>
    </source>
</evidence>
<feature type="domain" description="Polyketide synthase extender module SpnB-like Rossmann fold" evidence="2">
    <location>
        <begin position="1"/>
        <end position="34"/>
    </location>
</feature>
<evidence type="ECO:0000259" key="2">
    <source>
        <dbReference type="Pfam" id="PF22953"/>
    </source>
</evidence>
<protein>
    <submittedName>
        <fullName evidence="3">Type I polyketide synthase</fullName>
    </submittedName>
</protein>
<keyword evidence="4" id="KW-1185">Reference proteome</keyword>
<gene>
    <name evidence="3" type="ORF">I551_8275</name>
</gene>
<dbReference type="EMBL" id="JAOL01000201">
    <property type="protein sequence ID" value="EUA85288.1"/>
    <property type="molecule type" value="Genomic_DNA"/>
</dbReference>
<evidence type="ECO:0000313" key="4">
    <source>
        <dbReference type="Proteomes" id="UP000020681"/>
    </source>
</evidence>
<accession>A0ABP3A0Y8</accession>
<dbReference type="SUPFAM" id="SSF51735">
    <property type="entry name" value="NAD(P)-binding Rossmann-fold domains"/>
    <property type="match status" value="1"/>
</dbReference>
<feature type="region of interest" description="Disordered" evidence="1">
    <location>
        <begin position="1"/>
        <end position="23"/>
    </location>
</feature>
<evidence type="ECO:0000313" key="3">
    <source>
        <dbReference type="EMBL" id="EUA85288.1"/>
    </source>
</evidence>
<dbReference type="Gene3D" id="3.40.50.11460">
    <property type="match status" value="1"/>
</dbReference>
<dbReference type="Pfam" id="PF22953">
    <property type="entry name" value="SpnB_Rossmann"/>
    <property type="match status" value="1"/>
</dbReference>
<sequence>MWGLIRSAQNEHPGRFTLLDTDDNTNSDTLTTALTLQPAKTNWPYAATPSTSPA</sequence>
<reference evidence="3 4" key="1">
    <citation type="submission" date="2014-01" db="EMBL/GenBank/DDBJ databases">
        <authorList>
            <person name="Dobos K."/>
            <person name="Lenaerts A."/>
            <person name="Ordway D."/>
            <person name="DeGroote M.A."/>
            <person name="Parker T."/>
            <person name="Sizemore C."/>
            <person name="Tallon L.J."/>
            <person name="Sadzewicz L.K."/>
            <person name="Sengamalay N."/>
            <person name="Fraser C.M."/>
            <person name="Hine E."/>
            <person name="Shefchek K.A."/>
            <person name="Das S.P."/>
            <person name="Tettelin H."/>
        </authorList>
    </citation>
    <scope>NUCLEOTIDE SEQUENCE [LARGE SCALE GENOMIC DNA]</scope>
    <source>
        <strain evidence="3 4">Harvey</strain>
    </source>
</reference>
<proteinExistence type="predicted"/>
<comment type="caution">
    <text evidence="3">The sequence shown here is derived from an EMBL/GenBank/DDBJ whole genome shotgun (WGS) entry which is preliminary data.</text>
</comment>
<dbReference type="Proteomes" id="UP000020681">
    <property type="component" value="Unassembled WGS sequence"/>
</dbReference>
<name>A0ABP3A0Y8_MYCUL</name>
<dbReference type="InterPro" id="IPR036291">
    <property type="entry name" value="NAD(P)-bd_dom_sf"/>
</dbReference>